<name>A0AAV8PVN9_ENSVE</name>
<comment type="caution">
    <text evidence="1">The sequence shown here is derived from an EMBL/GenBank/DDBJ whole genome shotgun (WGS) entry which is preliminary data.</text>
</comment>
<evidence type="ECO:0000313" key="2">
    <source>
        <dbReference type="Proteomes" id="UP001222027"/>
    </source>
</evidence>
<dbReference type="EMBL" id="JAQQAF010000008">
    <property type="protein sequence ID" value="KAJ8466245.1"/>
    <property type="molecule type" value="Genomic_DNA"/>
</dbReference>
<protein>
    <submittedName>
        <fullName evidence="1">Uncharacterized protein</fullName>
    </submittedName>
</protein>
<sequence length="170" mass="19232">MVSFIVVALPSAYNAIIGRPTLNKLRAIVSTYHRIMKFPTRAGVGEVRSDRRESRQCYLMATMLPKKLKALAPTLDTRDAYKAPPKPELVEKVVEVPLNTGIPKKTIKVGLMLPEEQWIQLIEFLGKNADIFAWSPKDMPDIDPEVVQHHLNIEPAARPVKQRPRKFAPD</sequence>
<proteinExistence type="predicted"/>
<accession>A0AAV8PVN9</accession>
<dbReference type="PANTHER" id="PTHR33240:SF8">
    <property type="entry name" value="OS03G0439900 PROTEIN"/>
    <property type="match status" value="1"/>
</dbReference>
<evidence type="ECO:0000313" key="1">
    <source>
        <dbReference type="EMBL" id="KAJ8466245.1"/>
    </source>
</evidence>
<dbReference type="Proteomes" id="UP001222027">
    <property type="component" value="Unassembled WGS sequence"/>
</dbReference>
<reference evidence="1 2" key="1">
    <citation type="submission" date="2022-12" db="EMBL/GenBank/DDBJ databases">
        <title>Chromosome-scale assembly of the Ensete ventricosum genome.</title>
        <authorList>
            <person name="Dussert Y."/>
            <person name="Stocks J."/>
            <person name="Wendawek A."/>
            <person name="Woldeyes F."/>
            <person name="Nichols R.A."/>
            <person name="Borrell J.S."/>
        </authorList>
    </citation>
    <scope>NUCLEOTIDE SEQUENCE [LARGE SCALE GENOMIC DNA]</scope>
    <source>
        <strain evidence="2">cv. Maze</strain>
        <tissue evidence="1">Seeds</tissue>
    </source>
</reference>
<gene>
    <name evidence="1" type="ORF">OPV22_028797</name>
</gene>
<organism evidence="1 2">
    <name type="scientific">Ensete ventricosum</name>
    <name type="common">Abyssinian banana</name>
    <name type="synonym">Musa ensete</name>
    <dbReference type="NCBI Taxonomy" id="4639"/>
    <lineage>
        <taxon>Eukaryota</taxon>
        <taxon>Viridiplantae</taxon>
        <taxon>Streptophyta</taxon>
        <taxon>Embryophyta</taxon>
        <taxon>Tracheophyta</taxon>
        <taxon>Spermatophyta</taxon>
        <taxon>Magnoliopsida</taxon>
        <taxon>Liliopsida</taxon>
        <taxon>Zingiberales</taxon>
        <taxon>Musaceae</taxon>
        <taxon>Ensete</taxon>
    </lineage>
</organism>
<keyword evidence="2" id="KW-1185">Reference proteome</keyword>
<dbReference type="PANTHER" id="PTHR33240">
    <property type="entry name" value="OS08G0508500 PROTEIN"/>
    <property type="match status" value="1"/>
</dbReference>
<dbReference type="AlphaFoldDB" id="A0AAV8PVN9"/>